<dbReference type="EMBL" id="SNRX01000022">
    <property type="protein sequence ID" value="KAA6301270.1"/>
    <property type="molecule type" value="Genomic_DNA"/>
</dbReference>
<dbReference type="Gene3D" id="2.40.160.60">
    <property type="entry name" value="Outer membrane protein transport protein (OMPP1/FadL/TodX)"/>
    <property type="match status" value="1"/>
</dbReference>
<evidence type="ECO:0000313" key="2">
    <source>
        <dbReference type="Proteomes" id="UP000324575"/>
    </source>
</evidence>
<reference evidence="1 2" key="1">
    <citation type="submission" date="2019-03" db="EMBL/GenBank/DDBJ databases">
        <title>Single cell metagenomics reveals metabolic interactions within the superorganism composed of flagellate Streblomastix strix and complex community of Bacteroidetes bacteria on its surface.</title>
        <authorList>
            <person name="Treitli S.C."/>
            <person name="Kolisko M."/>
            <person name="Husnik F."/>
            <person name="Keeling P."/>
            <person name="Hampl V."/>
        </authorList>
    </citation>
    <scope>NUCLEOTIDE SEQUENCE [LARGE SCALE GENOMIC DNA]</scope>
    <source>
        <strain evidence="1">St1</strain>
    </source>
</reference>
<organism evidence="1 2">
    <name type="scientific">Candidatus Ordinivivax streblomastigis</name>
    <dbReference type="NCBI Taxonomy" id="2540710"/>
    <lineage>
        <taxon>Bacteria</taxon>
        <taxon>Pseudomonadati</taxon>
        <taxon>Bacteroidota</taxon>
        <taxon>Bacteroidia</taxon>
        <taxon>Bacteroidales</taxon>
        <taxon>Candidatus Ordinivivax</taxon>
    </lineage>
</organism>
<name>A0A5M8NX44_9BACT</name>
<evidence type="ECO:0008006" key="3">
    <source>
        <dbReference type="Google" id="ProtNLM"/>
    </source>
</evidence>
<accession>A0A5M8NX44</accession>
<gene>
    <name evidence="1" type="ORF">EZS26_002579</name>
</gene>
<protein>
    <recommendedName>
        <fullName evidence="3">Type IX secretion system protein PorQ</fullName>
    </recommendedName>
</protein>
<sequence>MRYICVFNSTIMRSFLFAIFFFICWMPVWAQGGSSTFDYLLLPHSARSAAVGGTNLSAIANDASLIYDNPAFLGYEMDKTLLFSYLPYIADVGIGNISFTKKWNEKSSFGIGALYAHYGQMLEVSENGDILGDLRANDICGTLFFAHDITNKLRGGISGKFLYSNYAYNTAIGIGVDLGLSYYNEEHGFSWGLTGKNIGRQIKAYEDNLAVLPWDIQFGITQKLAHAPIRFSVTAIHLKSWEFEDGYSKNDKFLPTLFKHLIVGVELLPSDNFWIGIGCNAKRVVDMSLTEGNKLGGFSAGFGFHVKSFDIGCAFGRYNTGATSFMLSLSTNFIEMQL</sequence>
<dbReference type="AlphaFoldDB" id="A0A5M8NX44"/>
<proteinExistence type="predicted"/>
<dbReference type="NCBIfam" id="NF033709">
    <property type="entry name" value="PorV_fam"/>
    <property type="match status" value="1"/>
</dbReference>
<evidence type="ECO:0000313" key="1">
    <source>
        <dbReference type="EMBL" id="KAA6301270.1"/>
    </source>
</evidence>
<dbReference type="SUPFAM" id="SSF56935">
    <property type="entry name" value="Porins"/>
    <property type="match status" value="1"/>
</dbReference>
<dbReference type="NCBIfam" id="NF033711">
    <property type="entry name" value="T9SS_PorQ"/>
    <property type="match status" value="1"/>
</dbReference>
<comment type="caution">
    <text evidence="1">The sequence shown here is derived from an EMBL/GenBank/DDBJ whole genome shotgun (WGS) entry which is preliminary data.</text>
</comment>
<dbReference type="Proteomes" id="UP000324575">
    <property type="component" value="Unassembled WGS sequence"/>
</dbReference>